<dbReference type="Gene3D" id="2.60.120.10">
    <property type="entry name" value="Jelly Rolls"/>
    <property type="match status" value="1"/>
</dbReference>
<evidence type="ECO:0008006" key="2">
    <source>
        <dbReference type="Google" id="ProtNLM"/>
    </source>
</evidence>
<evidence type="ECO:0000313" key="1">
    <source>
        <dbReference type="EMBL" id="GAH59129.1"/>
    </source>
</evidence>
<feature type="non-terminal residue" evidence="1">
    <location>
        <position position="1"/>
    </location>
</feature>
<dbReference type="GO" id="GO:0005829">
    <property type="term" value="C:cytosol"/>
    <property type="evidence" value="ECO:0007669"/>
    <property type="project" value="TreeGrafter"/>
</dbReference>
<dbReference type="InterPro" id="IPR011051">
    <property type="entry name" value="RmlC_Cupin_sf"/>
</dbReference>
<reference evidence="1" key="1">
    <citation type="journal article" date="2014" name="Front. Microbiol.">
        <title>High frequency of phylogenetically diverse reductive dehalogenase-homologous genes in deep subseafloor sedimentary metagenomes.</title>
        <authorList>
            <person name="Kawai M."/>
            <person name="Futagami T."/>
            <person name="Toyoda A."/>
            <person name="Takaki Y."/>
            <person name="Nishi S."/>
            <person name="Hori S."/>
            <person name="Arai W."/>
            <person name="Tsubouchi T."/>
            <person name="Morono Y."/>
            <person name="Uchiyama I."/>
            <person name="Ito T."/>
            <person name="Fujiyama A."/>
            <person name="Inagaki F."/>
            <person name="Takami H."/>
        </authorList>
    </citation>
    <scope>NUCLEOTIDE SEQUENCE</scope>
    <source>
        <strain evidence="1">Expedition CK06-06</strain>
    </source>
</reference>
<protein>
    <recommendedName>
        <fullName evidence="2">dTDP-4-dehydrorhamnose 3,5-epimerase</fullName>
    </recommendedName>
</protein>
<dbReference type="PANTHER" id="PTHR21047">
    <property type="entry name" value="DTDP-6-DEOXY-D-GLUCOSE-3,5 EPIMERASE"/>
    <property type="match status" value="1"/>
</dbReference>
<dbReference type="EMBL" id="BARU01018663">
    <property type="protein sequence ID" value="GAH59129.1"/>
    <property type="molecule type" value="Genomic_DNA"/>
</dbReference>
<gene>
    <name evidence="1" type="ORF">S03H2_30830</name>
</gene>
<dbReference type="GO" id="GO:0019305">
    <property type="term" value="P:dTDP-rhamnose biosynthetic process"/>
    <property type="evidence" value="ECO:0007669"/>
    <property type="project" value="TreeGrafter"/>
</dbReference>
<sequence>RQWIGIELTENNYKMLYVPEDFAHGYQTSEDNTEVFYQVSQFYYPESERGIRWNDPVFDIKWPQTRDLVISDKDRNWLDFLS</sequence>
<name>X1HZ74_9ZZZZ</name>
<dbReference type="GO" id="GO:0008830">
    <property type="term" value="F:dTDP-4-dehydrorhamnose 3,5-epimerase activity"/>
    <property type="evidence" value="ECO:0007669"/>
    <property type="project" value="InterPro"/>
</dbReference>
<dbReference type="GO" id="GO:0000271">
    <property type="term" value="P:polysaccharide biosynthetic process"/>
    <property type="evidence" value="ECO:0007669"/>
    <property type="project" value="TreeGrafter"/>
</dbReference>
<proteinExistence type="predicted"/>
<dbReference type="InterPro" id="IPR000888">
    <property type="entry name" value="RmlC-like"/>
</dbReference>
<dbReference type="InterPro" id="IPR014710">
    <property type="entry name" value="RmlC-like_jellyroll"/>
</dbReference>
<dbReference type="Pfam" id="PF00908">
    <property type="entry name" value="dTDP_sugar_isom"/>
    <property type="match status" value="1"/>
</dbReference>
<accession>X1HZ74</accession>
<dbReference type="PANTHER" id="PTHR21047:SF2">
    <property type="entry name" value="THYMIDINE DIPHOSPHO-4-KETO-RHAMNOSE 3,5-EPIMERASE"/>
    <property type="match status" value="1"/>
</dbReference>
<dbReference type="AlphaFoldDB" id="X1HZ74"/>
<dbReference type="SUPFAM" id="SSF51182">
    <property type="entry name" value="RmlC-like cupins"/>
    <property type="match status" value="1"/>
</dbReference>
<organism evidence="1">
    <name type="scientific">marine sediment metagenome</name>
    <dbReference type="NCBI Taxonomy" id="412755"/>
    <lineage>
        <taxon>unclassified sequences</taxon>
        <taxon>metagenomes</taxon>
        <taxon>ecological metagenomes</taxon>
    </lineage>
</organism>
<comment type="caution">
    <text evidence="1">The sequence shown here is derived from an EMBL/GenBank/DDBJ whole genome shotgun (WGS) entry which is preliminary data.</text>
</comment>